<feature type="transmembrane region" description="Helical" evidence="1">
    <location>
        <begin position="443"/>
        <end position="465"/>
    </location>
</feature>
<dbReference type="Proteomes" id="UP000719412">
    <property type="component" value="Unassembled WGS sequence"/>
</dbReference>
<dbReference type="GO" id="GO:0016020">
    <property type="term" value="C:membrane"/>
    <property type="evidence" value="ECO:0007669"/>
    <property type="project" value="TreeGrafter"/>
</dbReference>
<dbReference type="InterPro" id="IPR036865">
    <property type="entry name" value="CRAL-TRIO_dom_sf"/>
</dbReference>
<dbReference type="SUPFAM" id="SSF46938">
    <property type="entry name" value="CRAL/TRIO N-terminal domain"/>
    <property type="match status" value="1"/>
</dbReference>
<dbReference type="InterPro" id="IPR036273">
    <property type="entry name" value="CRAL/TRIO_N_dom_sf"/>
</dbReference>
<dbReference type="AlphaFoldDB" id="A0A8J6L704"/>
<proteinExistence type="predicted"/>
<gene>
    <name evidence="3" type="ORF">GEV33_012785</name>
</gene>
<feature type="domain" description="CRAL-TRIO" evidence="2">
    <location>
        <begin position="110"/>
        <end position="272"/>
    </location>
</feature>
<reference evidence="3" key="1">
    <citation type="journal article" date="2020" name="J Insects Food Feed">
        <title>The yellow mealworm (Tenebrio molitor) genome: a resource for the emerging insects as food and feed industry.</title>
        <authorList>
            <person name="Eriksson T."/>
            <person name="Andere A."/>
            <person name="Kelstrup H."/>
            <person name="Emery V."/>
            <person name="Picard C."/>
        </authorList>
    </citation>
    <scope>NUCLEOTIDE SEQUENCE</scope>
    <source>
        <strain evidence="3">Stoneville</strain>
        <tissue evidence="3">Whole head</tissue>
    </source>
</reference>
<evidence type="ECO:0000313" key="3">
    <source>
        <dbReference type="EMBL" id="KAH0810005.1"/>
    </source>
</evidence>
<accession>A0A8J6L704</accession>
<keyword evidence="1" id="KW-0812">Transmembrane</keyword>
<dbReference type="PANTHER" id="PTHR10174:SF130">
    <property type="entry name" value="ALPHA-TOCOPHEROL TRANSFER PROTEIN-LIKE"/>
    <property type="match status" value="1"/>
</dbReference>
<organism evidence="3 4">
    <name type="scientific">Tenebrio molitor</name>
    <name type="common">Yellow mealworm beetle</name>
    <dbReference type="NCBI Taxonomy" id="7067"/>
    <lineage>
        <taxon>Eukaryota</taxon>
        <taxon>Metazoa</taxon>
        <taxon>Ecdysozoa</taxon>
        <taxon>Arthropoda</taxon>
        <taxon>Hexapoda</taxon>
        <taxon>Insecta</taxon>
        <taxon>Pterygota</taxon>
        <taxon>Neoptera</taxon>
        <taxon>Endopterygota</taxon>
        <taxon>Coleoptera</taxon>
        <taxon>Polyphaga</taxon>
        <taxon>Cucujiformia</taxon>
        <taxon>Tenebrionidae</taxon>
        <taxon>Tenebrio</taxon>
    </lineage>
</organism>
<dbReference type="PRINTS" id="PR00180">
    <property type="entry name" value="CRETINALDHBP"/>
</dbReference>
<feature type="transmembrane region" description="Helical" evidence="1">
    <location>
        <begin position="485"/>
        <end position="511"/>
    </location>
</feature>
<keyword evidence="1" id="KW-1133">Transmembrane helix</keyword>
<comment type="caution">
    <text evidence="3">The sequence shown here is derived from an EMBL/GenBank/DDBJ whole genome shotgun (WGS) entry which is preliminary data.</text>
</comment>
<dbReference type="SMART" id="SM01100">
    <property type="entry name" value="CRAL_TRIO_N"/>
    <property type="match status" value="1"/>
</dbReference>
<evidence type="ECO:0000259" key="2">
    <source>
        <dbReference type="PROSITE" id="PS50191"/>
    </source>
</evidence>
<dbReference type="GO" id="GO:1902936">
    <property type="term" value="F:phosphatidylinositol bisphosphate binding"/>
    <property type="evidence" value="ECO:0007669"/>
    <property type="project" value="TreeGrafter"/>
</dbReference>
<dbReference type="Gene3D" id="1.10.8.20">
    <property type="entry name" value="N-terminal domain of phosphatidylinositol transfer protein sec14p"/>
    <property type="match status" value="1"/>
</dbReference>
<dbReference type="SUPFAM" id="SSF52087">
    <property type="entry name" value="CRAL/TRIO domain"/>
    <property type="match status" value="1"/>
</dbReference>
<dbReference type="EMBL" id="JABDTM020027777">
    <property type="protein sequence ID" value="KAH0810005.1"/>
    <property type="molecule type" value="Genomic_DNA"/>
</dbReference>
<dbReference type="PROSITE" id="PS50191">
    <property type="entry name" value="CRAL_TRIO"/>
    <property type="match status" value="1"/>
</dbReference>
<name>A0A8J6L704_TENMO</name>
<dbReference type="InterPro" id="IPR001251">
    <property type="entry name" value="CRAL-TRIO_dom"/>
</dbReference>
<evidence type="ECO:0000256" key="1">
    <source>
        <dbReference type="SAM" id="Phobius"/>
    </source>
</evidence>
<sequence length="604" mass="69066">MPIENSVPISPLRQSLACVGDPSGSFNAEWQKRAEEELNETPENLKQEVFALRQMVQNDTNLSVPNDDAFLLRFLRARKFDSKKAFYMVQRYYLMKLKCPELFSCPIPSECSKVFNLQAQKMLQDRDQLGRRVYIIRMDYFDSNIVTIDDIFRTNVLALEQIVREPETQIAGIVLILDMAGLSLQHAKFFTPYYAKKMVELVQETFPLRFKGFHIVNEPFYFDAVMAVLKPFLKEKIRKRIFLHGSDITALHGFISTDILPSEYGGTGSSFDNKAWYMQLLAEEEYFKNLDKYGYKIGVQEHDACAPLALLDAIEMLRVRKTPGNSELTPVTGTGPVLGPPNRYASAASVKMDEQKYSGKMRNLCYVFSTFRDCSLEKLYQSFSVRQKRAGLECFLITAILFDIYMLVVPSDQDMVIIAVMGSFLVINCFLLIWCKKGFQSKLLWAVVPHIAFHMANTQILAGLFLKKNEVTSRDSLGWFLLLTYLIYVTLPLRLPCCVLLSIGTFTSYIVSLSGLSKSQLHFAEQTADKVFLEVGVYSVQRCSTQLHFTVLYNSSAPAFLHRMEACFTVDFIKLICSPHSVITILLCDRHETRQLDGLYKFYV</sequence>
<dbReference type="PANTHER" id="PTHR10174">
    <property type="entry name" value="ALPHA-TOCOPHEROL TRANSFER PROTEIN-RELATED"/>
    <property type="match status" value="1"/>
</dbReference>
<dbReference type="InterPro" id="IPR011074">
    <property type="entry name" value="CRAL/TRIO_N_dom"/>
</dbReference>
<dbReference type="Gene3D" id="1.20.5.1200">
    <property type="entry name" value="Alpha-tocopherol transfer"/>
    <property type="match status" value="1"/>
</dbReference>
<keyword evidence="1" id="KW-0472">Membrane</keyword>
<reference evidence="3" key="2">
    <citation type="submission" date="2021-08" db="EMBL/GenBank/DDBJ databases">
        <authorList>
            <person name="Eriksson T."/>
        </authorList>
    </citation>
    <scope>NUCLEOTIDE SEQUENCE</scope>
    <source>
        <strain evidence="3">Stoneville</strain>
        <tissue evidence="3">Whole head</tissue>
    </source>
</reference>
<dbReference type="Pfam" id="PF03765">
    <property type="entry name" value="CRAL_TRIO_N"/>
    <property type="match status" value="1"/>
</dbReference>
<dbReference type="Gene3D" id="3.40.525.10">
    <property type="entry name" value="CRAL-TRIO lipid binding domain"/>
    <property type="match status" value="1"/>
</dbReference>
<dbReference type="CDD" id="cd00170">
    <property type="entry name" value="SEC14"/>
    <property type="match status" value="1"/>
</dbReference>
<feature type="transmembrane region" description="Helical" evidence="1">
    <location>
        <begin position="415"/>
        <end position="434"/>
    </location>
</feature>
<evidence type="ECO:0000313" key="4">
    <source>
        <dbReference type="Proteomes" id="UP000719412"/>
    </source>
</evidence>
<dbReference type="Pfam" id="PF00650">
    <property type="entry name" value="CRAL_TRIO"/>
    <property type="match status" value="1"/>
</dbReference>
<dbReference type="SMART" id="SM00516">
    <property type="entry name" value="SEC14"/>
    <property type="match status" value="1"/>
</dbReference>
<protein>
    <recommendedName>
        <fullName evidence="2">CRAL-TRIO domain-containing protein</fullName>
    </recommendedName>
</protein>
<keyword evidence="4" id="KW-1185">Reference proteome</keyword>